<evidence type="ECO:0000256" key="17">
    <source>
        <dbReference type="SAM" id="Phobius"/>
    </source>
</evidence>
<name>A0ABT5A030_9CYAN</name>
<keyword evidence="6" id="KW-1003">Cell membrane</keyword>
<dbReference type="InterPro" id="IPR027417">
    <property type="entry name" value="P-loop_NTPase"/>
</dbReference>
<dbReference type="Gene3D" id="3.40.50.300">
    <property type="entry name" value="P-loop containing nucleotide triphosphate hydrolases"/>
    <property type="match status" value="1"/>
</dbReference>
<evidence type="ECO:0000259" key="19">
    <source>
        <dbReference type="Pfam" id="PF13614"/>
    </source>
</evidence>
<comment type="catalytic activity">
    <reaction evidence="16">
        <text>L-tyrosyl-[protein] + ATP = O-phospho-L-tyrosyl-[protein] + ADP + H(+)</text>
        <dbReference type="Rhea" id="RHEA:10596"/>
        <dbReference type="Rhea" id="RHEA-COMP:10136"/>
        <dbReference type="Rhea" id="RHEA-COMP:20101"/>
        <dbReference type="ChEBI" id="CHEBI:15378"/>
        <dbReference type="ChEBI" id="CHEBI:30616"/>
        <dbReference type="ChEBI" id="CHEBI:46858"/>
        <dbReference type="ChEBI" id="CHEBI:61978"/>
        <dbReference type="ChEBI" id="CHEBI:456216"/>
        <dbReference type="EC" id="2.7.10.2"/>
    </reaction>
</comment>
<evidence type="ECO:0000256" key="4">
    <source>
        <dbReference type="ARBA" id="ARBA00008883"/>
    </source>
</evidence>
<feature type="domain" description="Polysaccharide chain length determinant N-terminal" evidence="18">
    <location>
        <begin position="9"/>
        <end position="106"/>
    </location>
</feature>
<evidence type="ECO:0000256" key="11">
    <source>
        <dbReference type="ARBA" id="ARBA00022777"/>
    </source>
</evidence>
<evidence type="ECO:0000256" key="8">
    <source>
        <dbReference type="ARBA" id="ARBA00022679"/>
    </source>
</evidence>
<comment type="similarity">
    <text evidence="3">Belongs to the CpsD/CapB family.</text>
</comment>
<dbReference type="EC" id="2.7.10.2" evidence="5"/>
<keyword evidence="9 17" id="KW-0812">Transmembrane</keyword>
<keyword evidence="14 17" id="KW-0472">Membrane</keyword>
<comment type="caution">
    <text evidence="21">The sequence shown here is derived from an EMBL/GenBank/DDBJ whole genome shotgun (WGS) entry which is preliminary data.</text>
</comment>
<reference evidence="21 22" key="1">
    <citation type="submission" date="2023-01" db="EMBL/GenBank/DDBJ databases">
        <title>Genomes from the Australian National Cyanobacteria Reference Collection.</title>
        <authorList>
            <person name="Willis A."/>
            <person name="Lee E.M.F."/>
        </authorList>
    </citation>
    <scope>NUCLEOTIDE SEQUENCE [LARGE SCALE GENOMIC DNA]</scope>
    <source>
        <strain evidence="21 22">CS-537/01</strain>
    </source>
</reference>
<evidence type="ECO:0000259" key="18">
    <source>
        <dbReference type="Pfam" id="PF02706"/>
    </source>
</evidence>
<evidence type="ECO:0000256" key="10">
    <source>
        <dbReference type="ARBA" id="ARBA00022741"/>
    </source>
</evidence>
<dbReference type="NCBIfam" id="TIGR01007">
    <property type="entry name" value="eps_fam"/>
    <property type="match status" value="1"/>
</dbReference>
<evidence type="ECO:0000256" key="12">
    <source>
        <dbReference type="ARBA" id="ARBA00022840"/>
    </source>
</evidence>
<keyword evidence="13 17" id="KW-1133">Transmembrane helix</keyword>
<organism evidence="21 22">
    <name type="scientific">Dolichospermum circinale CS-537/01</name>
    <dbReference type="NCBI Taxonomy" id="3021739"/>
    <lineage>
        <taxon>Bacteria</taxon>
        <taxon>Bacillati</taxon>
        <taxon>Cyanobacteriota</taxon>
        <taxon>Cyanophyceae</taxon>
        <taxon>Nostocales</taxon>
        <taxon>Aphanizomenonaceae</taxon>
        <taxon>Dolichospermum</taxon>
        <taxon>Dolichospermum circinale</taxon>
    </lineage>
</organism>
<feature type="domain" description="AAA" evidence="19">
    <location>
        <begin position="526"/>
        <end position="665"/>
    </location>
</feature>
<dbReference type="InterPro" id="IPR005702">
    <property type="entry name" value="Wzc-like_C"/>
</dbReference>
<evidence type="ECO:0000256" key="5">
    <source>
        <dbReference type="ARBA" id="ARBA00011903"/>
    </source>
</evidence>
<evidence type="ECO:0000256" key="1">
    <source>
        <dbReference type="ARBA" id="ARBA00004429"/>
    </source>
</evidence>
<gene>
    <name evidence="21" type="ORF">PN492_01680</name>
</gene>
<dbReference type="SUPFAM" id="SSF52540">
    <property type="entry name" value="P-loop containing nucleoside triphosphate hydrolases"/>
    <property type="match status" value="1"/>
</dbReference>
<evidence type="ECO:0000313" key="22">
    <source>
        <dbReference type="Proteomes" id="UP001212123"/>
    </source>
</evidence>
<dbReference type="PANTHER" id="PTHR32309">
    <property type="entry name" value="TYROSINE-PROTEIN KINASE"/>
    <property type="match status" value="1"/>
</dbReference>
<comment type="subcellular location">
    <subcellularLocation>
        <location evidence="1">Cell inner membrane</location>
        <topology evidence="1">Multi-pass membrane protein</topology>
    </subcellularLocation>
</comment>
<dbReference type="InterPro" id="IPR003856">
    <property type="entry name" value="LPS_length_determ_N"/>
</dbReference>
<evidence type="ECO:0000313" key="21">
    <source>
        <dbReference type="EMBL" id="MDB9485272.1"/>
    </source>
</evidence>
<evidence type="ECO:0000256" key="2">
    <source>
        <dbReference type="ARBA" id="ARBA00006683"/>
    </source>
</evidence>
<dbReference type="Pfam" id="PF13807">
    <property type="entry name" value="GNVR"/>
    <property type="match status" value="1"/>
</dbReference>
<dbReference type="EMBL" id="JAQMTU010000011">
    <property type="protein sequence ID" value="MDB9485272.1"/>
    <property type="molecule type" value="Genomic_DNA"/>
</dbReference>
<keyword evidence="11" id="KW-0418">Kinase</keyword>
<keyword evidence="7" id="KW-0997">Cell inner membrane</keyword>
<evidence type="ECO:0000256" key="13">
    <source>
        <dbReference type="ARBA" id="ARBA00022989"/>
    </source>
</evidence>
<evidence type="ECO:0000259" key="20">
    <source>
        <dbReference type="Pfam" id="PF13807"/>
    </source>
</evidence>
<dbReference type="Pfam" id="PF13614">
    <property type="entry name" value="AAA_31"/>
    <property type="match status" value="1"/>
</dbReference>
<dbReference type="Pfam" id="PF02706">
    <property type="entry name" value="Wzz"/>
    <property type="match status" value="1"/>
</dbReference>
<keyword evidence="12" id="KW-0067">ATP-binding</keyword>
<sequence>MSINQEDQDSIDIQQYWLILKRRWFVASVVMASVISATAFVTYTQKPVYESQGKLVFTKKDAASSLSSLSDKMGELGGLTNLSNPVDTEAEVIRSNPIVTKTITELKLKGRKGAPMTMDDFLKILKLKTIRGTDVMEISYKSTDKREAANVVNSLMKYYLASNVSTNRAEAIAAREFLSKELPKVERRVTEAEIALRRFKETNRVVALDVEARVSLESLGRLTESITQSQGELAAAYTRSVALQNEMKLTTQQAVDLSSLSQSPGVQQVLTEYQKTQHDLAIARTLYTNDNPKVVDLLLKEAAQKKELEARVTETVGNSNSLPKENLQIGELKQALTQDLVKSEVERLALTNQVGELRKVFMVNKSRLDSLPRLEQQQLQLQRQLMVAQTTYQELLRQFQLVQVMENQNVGNARIISEALVPEIAVSPKKPLNLALGGFLGILLGAGTALLLESMNQTLKNIEEANRFLGFPLLGTIPQYGEKKRKNTVEGLLEVPLLDQPYSPVSTSLEMLNTNLGFTISDKELQVILVTSSTSGEGKSFVAANLAVAASHVGKRVLLIDCDMRRPRQHRIWEIPNLLGMSNILAGQNEVKPAIHTVFSNVDMLPAGKIPPNPVTLLDSQRMADLIEEARQDYDFVVIDTPPLTAVTDPLIIGKFADGLLLVVRPGRVEYSALKSAKSLLNQSKVPVLGMAVNGVSEESGYGGYYYYRGYRGYYREREETTKHNKSVEINLK</sequence>
<evidence type="ECO:0000256" key="7">
    <source>
        <dbReference type="ARBA" id="ARBA00022519"/>
    </source>
</evidence>
<evidence type="ECO:0000256" key="14">
    <source>
        <dbReference type="ARBA" id="ARBA00023136"/>
    </source>
</evidence>
<keyword evidence="22" id="KW-1185">Reference proteome</keyword>
<evidence type="ECO:0000256" key="9">
    <source>
        <dbReference type="ARBA" id="ARBA00022692"/>
    </source>
</evidence>
<proteinExistence type="inferred from homology"/>
<comment type="similarity">
    <text evidence="4">Belongs to the etk/wzc family.</text>
</comment>
<protein>
    <recommendedName>
        <fullName evidence="5">non-specific protein-tyrosine kinase</fullName>
        <ecNumber evidence="5">2.7.10.2</ecNumber>
    </recommendedName>
</protein>
<keyword evidence="10" id="KW-0547">Nucleotide-binding</keyword>
<keyword evidence="15" id="KW-0829">Tyrosine-protein kinase</keyword>
<dbReference type="RefSeq" id="WP_271804692.1">
    <property type="nucleotide sequence ID" value="NZ_JAQMTU010000011.1"/>
</dbReference>
<dbReference type="InterPro" id="IPR050445">
    <property type="entry name" value="Bact_polysacc_biosynth/exp"/>
</dbReference>
<evidence type="ECO:0000256" key="3">
    <source>
        <dbReference type="ARBA" id="ARBA00007316"/>
    </source>
</evidence>
<evidence type="ECO:0000256" key="6">
    <source>
        <dbReference type="ARBA" id="ARBA00022475"/>
    </source>
</evidence>
<accession>A0ABT5A030</accession>
<feature type="transmembrane region" description="Helical" evidence="17">
    <location>
        <begin position="24"/>
        <end position="43"/>
    </location>
</feature>
<feature type="domain" description="Tyrosine-protein kinase G-rich" evidence="20">
    <location>
        <begin position="374"/>
        <end position="451"/>
    </location>
</feature>
<evidence type="ECO:0000256" key="15">
    <source>
        <dbReference type="ARBA" id="ARBA00023137"/>
    </source>
</evidence>
<comment type="similarity">
    <text evidence="2">Belongs to the CpsC/CapA family.</text>
</comment>
<evidence type="ECO:0000256" key="16">
    <source>
        <dbReference type="ARBA" id="ARBA00051245"/>
    </source>
</evidence>
<dbReference type="GO" id="GO:0004715">
    <property type="term" value="F:non-membrane spanning protein tyrosine kinase activity"/>
    <property type="evidence" value="ECO:0007669"/>
    <property type="project" value="UniProtKB-EC"/>
</dbReference>
<dbReference type="Proteomes" id="UP001212123">
    <property type="component" value="Unassembled WGS sequence"/>
</dbReference>
<dbReference type="PANTHER" id="PTHR32309:SF13">
    <property type="entry name" value="FERRIC ENTEROBACTIN TRANSPORT PROTEIN FEPE"/>
    <property type="match status" value="1"/>
</dbReference>
<dbReference type="InterPro" id="IPR025669">
    <property type="entry name" value="AAA_dom"/>
</dbReference>
<dbReference type="CDD" id="cd05387">
    <property type="entry name" value="BY-kinase"/>
    <property type="match status" value="1"/>
</dbReference>
<dbReference type="InterPro" id="IPR032807">
    <property type="entry name" value="GNVR"/>
</dbReference>
<keyword evidence="8 21" id="KW-0808">Transferase</keyword>